<evidence type="ECO:0000313" key="3">
    <source>
        <dbReference type="Proteomes" id="UP001044222"/>
    </source>
</evidence>
<gene>
    <name evidence="2" type="ORF">ANANG_G00152800</name>
</gene>
<accession>A0A9D3RUM8</accession>
<evidence type="ECO:0000256" key="1">
    <source>
        <dbReference type="SAM" id="MobiDB-lite"/>
    </source>
</evidence>
<evidence type="ECO:0000313" key="2">
    <source>
        <dbReference type="EMBL" id="KAG5843615.1"/>
    </source>
</evidence>
<comment type="caution">
    <text evidence="2">The sequence shown here is derived from an EMBL/GenBank/DDBJ whole genome shotgun (WGS) entry which is preliminary data.</text>
</comment>
<reference evidence="2" key="1">
    <citation type="submission" date="2021-01" db="EMBL/GenBank/DDBJ databases">
        <title>A chromosome-scale assembly of European eel, Anguilla anguilla.</title>
        <authorList>
            <person name="Henkel C."/>
            <person name="Jong-Raadsen S.A."/>
            <person name="Dufour S."/>
            <person name="Weltzien F.-A."/>
            <person name="Palstra A.P."/>
            <person name="Pelster B."/>
            <person name="Spaink H.P."/>
            <person name="Van Den Thillart G.E."/>
            <person name="Jansen H."/>
            <person name="Zahm M."/>
            <person name="Klopp C."/>
            <person name="Cedric C."/>
            <person name="Louis A."/>
            <person name="Berthelot C."/>
            <person name="Parey E."/>
            <person name="Roest Crollius H."/>
            <person name="Montfort J."/>
            <person name="Robinson-Rechavi M."/>
            <person name="Bucao C."/>
            <person name="Bouchez O."/>
            <person name="Gislard M."/>
            <person name="Lluch J."/>
            <person name="Milhes M."/>
            <person name="Lampietro C."/>
            <person name="Lopez Roques C."/>
            <person name="Donnadieu C."/>
            <person name="Braasch I."/>
            <person name="Desvignes T."/>
            <person name="Postlethwait J."/>
            <person name="Bobe J."/>
            <person name="Guiguen Y."/>
            <person name="Dirks R."/>
        </authorList>
    </citation>
    <scope>NUCLEOTIDE SEQUENCE</scope>
    <source>
        <strain evidence="2">Tag_6206</strain>
        <tissue evidence="2">Liver</tissue>
    </source>
</reference>
<dbReference type="EMBL" id="JAFIRN010000008">
    <property type="protein sequence ID" value="KAG5843615.1"/>
    <property type="molecule type" value="Genomic_DNA"/>
</dbReference>
<feature type="region of interest" description="Disordered" evidence="1">
    <location>
        <begin position="67"/>
        <end position="88"/>
    </location>
</feature>
<dbReference type="AlphaFoldDB" id="A0A9D3RUM8"/>
<organism evidence="2 3">
    <name type="scientific">Anguilla anguilla</name>
    <name type="common">European freshwater eel</name>
    <name type="synonym">Muraena anguilla</name>
    <dbReference type="NCBI Taxonomy" id="7936"/>
    <lineage>
        <taxon>Eukaryota</taxon>
        <taxon>Metazoa</taxon>
        <taxon>Chordata</taxon>
        <taxon>Craniata</taxon>
        <taxon>Vertebrata</taxon>
        <taxon>Euteleostomi</taxon>
        <taxon>Actinopterygii</taxon>
        <taxon>Neopterygii</taxon>
        <taxon>Teleostei</taxon>
        <taxon>Anguilliformes</taxon>
        <taxon>Anguillidae</taxon>
        <taxon>Anguilla</taxon>
    </lineage>
</organism>
<feature type="compositionally biased region" description="Low complexity" evidence="1">
    <location>
        <begin position="77"/>
        <end position="88"/>
    </location>
</feature>
<sequence length="103" mass="11031">MFHYQQALANMQLQQPTFIPTGSFLCMAPSGGVGFLKPPAPLVAEGRWERRDWSSCRLPHSRLLSAPGNTVPMMHGATPSTVTSASTPVTSVPFADTAASNQM</sequence>
<proteinExistence type="predicted"/>
<name>A0A9D3RUM8_ANGAN</name>
<dbReference type="Proteomes" id="UP001044222">
    <property type="component" value="Chromosome 8"/>
</dbReference>
<keyword evidence="3" id="KW-1185">Reference proteome</keyword>
<protein>
    <submittedName>
        <fullName evidence="2">Uncharacterized protein</fullName>
    </submittedName>
</protein>